<reference evidence="11" key="1">
    <citation type="submission" date="2025-08" db="UniProtKB">
        <authorList>
            <consortium name="Ensembl"/>
        </authorList>
    </citation>
    <scope>IDENTIFICATION</scope>
</reference>
<dbReference type="Gene3D" id="2.40.10.10">
    <property type="entry name" value="Trypsin-like serine proteases"/>
    <property type="match status" value="2"/>
</dbReference>
<sequence>CSCHVLLAAMNLLLFLVLLAVCRPVHVSGYSGTCGLRPMASHYGMSRVVGGTDAQPGAWPWIVSIQDPWKIGTGHICGGSLISPQWVLTAAHCFIEARYVTMWRVVIGATQLTQLGPEAQVRNIKRLLVHERYSNISERNDIALLELDQPVQCSYYIQLACHDRRETRVQHHQGAKPSPREGVHPARGEAKVHLIDVNLCNSTRWYNGAIHTHNLCAGYPQGGIDTCQGDSGGPLVCKDNTYDYFWLVGVTSWGKGCARAKRPGVYTSTQHFYDWILVQMGLRPAVRATPTSRAWSHFITTSTPFQRPKPIPTQSGRFPPCPFPLQKLVEFFTRVQELLQVLRGKKA</sequence>
<keyword evidence="4 8" id="KW-0645">Protease</keyword>
<dbReference type="InterPro" id="IPR009003">
    <property type="entry name" value="Peptidase_S1_PA"/>
</dbReference>
<organism evidence="11 12">
    <name type="scientific">Accipiter nisus</name>
    <name type="common">Eurasian sparrowhawk</name>
    <dbReference type="NCBI Taxonomy" id="211598"/>
    <lineage>
        <taxon>Eukaryota</taxon>
        <taxon>Metazoa</taxon>
        <taxon>Chordata</taxon>
        <taxon>Craniata</taxon>
        <taxon>Vertebrata</taxon>
        <taxon>Euteleostomi</taxon>
        <taxon>Archelosauria</taxon>
        <taxon>Archosauria</taxon>
        <taxon>Dinosauria</taxon>
        <taxon>Saurischia</taxon>
        <taxon>Theropoda</taxon>
        <taxon>Coelurosauria</taxon>
        <taxon>Aves</taxon>
        <taxon>Neognathae</taxon>
        <taxon>Neoaves</taxon>
        <taxon>Telluraves</taxon>
        <taxon>Accipitrimorphae</taxon>
        <taxon>Accipitriformes</taxon>
        <taxon>Accipitridae</taxon>
        <taxon>Accipitrinae</taxon>
        <taxon>Accipiter</taxon>
    </lineage>
</organism>
<dbReference type="InterPro" id="IPR018114">
    <property type="entry name" value="TRYPSIN_HIS"/>
</dbReference>
<dbReference type="PROSITE" id="PS00134">
    <property type="entry name" value="TRYPSIN_HIS"/>
    <property type="match status" value="1"/>
</dbReference>
<evidence type="ECO:0000256" key="3">
    <source>
        <dbReference type="ARBA" id="ARBA00017161"/>
    </source>
</evidence>
<dbReference type="AlphaFoldDB" id="A0A8B9MI05"/>
<dbReference type="InterPro" id="IPR033116">
    <property type="entry name" value="TRYPSIN_SER"/>
</dbReference>
<keyword evidence="6 8" id="KW-0720">Serine protease</keyword>
<dbReference type="PROSITE" id="PS50240">
    <property type="entry name" value="TRYPSIN_DOM"/>
    <property type="match status" value="1"/>
</dbReference>
<dbReference type="SMART" id="SM00020">
    <property type="entry name" value="Tryp_SPc"/>
    <property type="match status" value="1"/>
</dbReference>
<evidence type="ECO:0000256" key="2">
    <source>
        <dbReference type="ARBA" id="ARBA00012050"/>
    </source>
</evidence>
<feature type="domain" description="Peptidase S1" evidence="10">
    <location>
        <begin position="48"/>
        <end position="281"/>
    </location>
</feature>
<evidence type="ECO:0000256" key="7">
    <source>
        <dbReference type="ARBA" id="ARBA00023157"/>
    </source>
</evidence>
<name>A0A8B9MI05_9AVES</name>
<dbReference type="PANTHER" id="PTHR24252:SF8">
    <property type="entry name" value="ACROSIN"/>
    <property type="match status" value="1"/>
</dbReference>
<dbReference type="InterPro" id="IPR001254">
    <property type="entry name" value="Trypsin_dom"/>
</dbReference>
<feature type="chain" id="PRO_5034594739" description="Acrosin" evidence="9">
    <location>
        <begin position="23"/>
        <end position="347"/>
    </location>
</feature>
<feature type="signal peptide" evidence="9">
    <location>
        <begin position="1"/>
        <end position="22"/>
    </location>
</feature>
<evidence type="ECO:0000256" key="1">
    <source>
        <dbReference type="ARBA" id="ARBA00001656"/>
    </source>
</evidence>
<dbReference type="FunFam" id="2.40.10.10:FF:000003">
    <property type="entry name" value="Transmembrane serine protease 3"/>
    <property type="match status" value="1"/>
</dbReference>
<dbReference type="GO" id="GO:0004252">
    <property type="term" value="F:serine-type endopeptidase activity"/>
    <property type="evidence" value="ECO:0007669"/>
    <property type="project" value="InterPro"/>
</dbReference>
<evidence type="ECO:0000256" key="9">
    <source>
        <dbReference type="SAM" id="SignalP"/>
    </source>
</evidence>
<evidence type="ECO:0000256" key="6">
    <source>
        <dbReference type="ARBA" id="ARBA00022825"/>
    </source>
</evidence>
<protein>
    <recommendedName>
        <fullName evidence="3">Acrosin</fullName>
        <ecNumber evidence="2">3.4.21.10</ecNumber>
    </recommendedName>
</protein>
<dbReference type="GO" id="GO:0007340">
    <property type="term" value="P:acrosome reaction"/>
    <property type="evidence" value="ECO:0007669"/>
    <property type="project" value="TreeGrafter"/>
</dbReference>
<dbReference type="PANTHER" id="PTHR24252">
    <property type="entry name" value="ACROSIN-RELATED"/>
    <property type="match status" value="1"/>
</dbReference>
<dbReference type="InterPro" id="IPR001314">
    <property type="entry name" value="Peptidase_S1A"/>
</dbReference>
<keyword evidence="12" id="KW-1185">Reference proteome</keyword>
<dbReference type="PRINTS" id="PR00722">
    <property type="entry name" value="CHYMOTRYPSIN"/>
</dbReference>
<dbReference type="EC" id="3.4.21.10" evidence="2"/>
<dbReference type="Ensembl" id="ENSANIT00000005757.1">
    <property type="protein sequence ID" value="ENSANIP00000005574.1"/>
    <property type="gene ID" value="ENSANIG00000003794.1"/>
</dbReference>
<dbReference type="PROSITE" id="PS00135">
    <property type="entry name" value="TRYPSIN_SER"/>
    <property type="match status" value="1"/>
</dbReference>
<keyword evidence="7" id="KW-1015">Disulfide bond</keyword>
<proteinExistence type="predicted"/>
<evidence type="ECO:0000313" key="12">
    <source>
        <dbReference type="Proteomes" id="UP000694541"/>
    </source>
</evidence>
<evidence type="ECO:0000256" key="5">
    <source>
        <dbReference type="ARBA" id="ARBA00022801"/>
    </source>
</evidence>
<dbReference type="InterPro" id="IPR043504">
    <property type="entry name" value="Peptidase_S1_PA_chymotrypsin"/>
</dbReference>
<dbReference type="CDD" id="cd00190">
    <property type="entry name" value="Tryp_SPc"/>
    <property type="match status" value="1"/>
</dbReference>
<evidence type="ECO:0000313" key="11">
    <source>
        <dbReference type="Ensembl" id="ENSANIP00000005574.1"/>
    </source>
</evidence>
<dbReference type="Proteomes" id="UP000694541">
    <property type="component" value="Unplaced"/>
</dbReference>
<evidence type="ECO:0000259" key="10">
    <source>
        <dbReference type="PROSITE" id="PS50240"/>
    </source>
</evidence>
<keyword evidence="9" id="KW-0732">Signal</keyword>
<evidence type="ECO:0000256" key="4">
    <source>
        <dbReference type="ARBA" id="ARBA00022670"/>
    </source>
</evidence>
<comment type="catalytic activity">
    <reaction evidence="1">
        <text>Preferential cleavage: Arg-|-Xaa, Lys-|-Xaa.</text>
        <dbReference type="EC" id="3.4.21.10"/>
    </reaction>
</comment>
<dbReference type="SUPFAM" id="SSF50494">
    <property type="entry name" value="Trypsin-like serine proteases"/>
    <property type="match status" value="1"/>
</dbReference>
<accession>A0A8B9MI05</accession>
<evidence type="ECO:0000256" key="8">
    <source>
        <dbReference type="RuleBase" id="RU363034"/>
    </source>
</evidence>
<dbReference type="Pfam" id="PF00089">
    <property type="entry name" value="Trypsin"/>
    <property type="match status" value="1"/>
</dbReference>
<dbReference type="GO" id="GO:0006508">
    <property type="term" value="P:proteolysis"/>
    <property type="evidence" value="ECO:0007669"/>
    <property type="project" value="UniProtKB-KW"/>
</dbReference>
<reference evidence="11" key="2">
    <citation type="submission" date="2025-09" db="UniProtKB">
        <authorList>
            <consortium name="Ensembl"/>
        </authorList>
    </citation>
    <scope>IDENTIFICATION</scope>
</reference>
<keyword evidence="5 8" id="KW-0378">Hydrolase</keyword>